<reference evidence="2 3" key="1">
    <citation type="journal article" date="2012" name="J. Bacteriol.">
        <title>Whole-Genome Sequence of Nocardiopsis alba Strain ATCC BAA-2165, Associated with Honeybees.</title>
        <authorList>
            <person name="Qiao J."/>
            <person name="Chen L."/>
            <person name="Li Y."/>
            <person name="Wang J."/>
            <person name="Zhang W."/>
            <person name="Chen S."/>
        </authorList>
    </citation>
    <scope>NUCLEOTIDE SEQUENCE [LARGE SCALE GENOMIC DNA]</scope>
    <source>
        <strain evidence="3">ATCC BAA-2165 / BE74</strain>
    </source>
</reference>
<dbReference type="STRING" id="1205910.B005_5174"/>
<protein>
    <submittedName>
        <fullName evidence="2">Uncharacterized protein</fullName>
    </submittedName>
</protein>
<dbReference type="Proteomes" id="UP000003779">
    <property type="component" value="Chromosome"/>
</dbReference>
<evidence type="ECO:0000256" key="1">
    <source>
        <dbReference type="SAM" id="MobiDB-lite"/>
    </source>
</evidence>
<feature type="compositionally biased region" description="Basic and acidic residues" evidence="1">
    <location>
        <begin position="54"/>
        <end position="65"/>
    </location>
</feature>
<feature type="compositionally biased region" description="Basic and acidic residues" evidence="1">
    <location>
        <begin position="1"/>
        <end position="13"/>
    </location>
</feature>
<organism evidence="2 3">
    <name type="scientific">Nocardiopsis alba (strain ATCC BAA-2165 / BE74)</name>
    <dbReference type="NCBI Taxonomy" id="1205910"/>
    <lineage>
        <taxon>Bacteria</taxon>
        <taxon>Bacillati</taxon>
        <taxon>Actinomycetota</taxon>
        <taxon>Actinomycetes</taxon>
        <taxon>Streptosporangiales</taxon>
        <taxon>Nocardiopsidaceae</taxon>
        <taxon>Nocardiopsis</taxon>
    </lineage>
</organism>
<accession>J7L3E0</accession>
<name>J7L3E0_NOCAA</name>
<feature type="region of interest" description="Disordered" evidence="1">
    <location>
        <begin position="43"/>
        <end position="86"/>
    </location>
</feature>
<dbReference type="AlphaFoldDB" id="J7L3E0"/>
<proteinExistence type="predicted"/>
<dbReference type="KEGG" id="nal:B005_5174"/>
<feature type="region of interest" description="Disordered" evidence="1">
    <location>
        <begin position="1"/>
        <end position="25"/>
    </location>
</feature>
<evidence type="ECO:0000313" key="2">
    <source>
        <dbReference type="EMBL" id="AFR05935.1"/>
    </source>
</evidence>
<reference evidence="3" key="2">
    <citation type="submission" date="2012-08" db="EMBL/GenBank/DDBJ databases">
        <title>Whole-genome sequence of Nocardiopsis alba strain ATCC BAA-2165 associated with honeybees.</title>
        <authorList>
            <person name="Qiao J."/>
            <person name="Chen L."/>
            <person name="Li Y."/>
            <person name="Wang J."/>
            <person name="Zhang W."/>
            <person name="Chen S."/>
        </authorList>
    </citation>
    <scope>NUCLEOTIDE SEQUENCE [LARGE SCALE GENOMIC DNA]</scope>
    <source>
        <strain evidence="3">ATCC BAA-2165 / BE74</strain>
    </source>
</reference>
<sequence length="86" mass="9177">MVGTERVEGRMSPDGDGAADVSLHEDTSVGGLVRVMAIREDRSVRGGATSMPGEFERVRSGDPDRLPPTGLTVTVRRSGRSLSPPW</sequence>
<gene>
    <name evidence="2" type="ordered locus">B005_5174</name>
</gene>
<dbReference type="EMBL" id="CP003788">
    <property type="protein sequence ID" value="AFR05935.1"/>
    <property type="molecule type" value="Genomic_DNA"/>
</dbReference>
<dbReference type="HOGENOM" id="CLU_2494765_0_0_11"/>
<evidence type="ECO:0000313" key="3">
    <source>
        <dbReference type="Proteomes" id="UP000003779"/>
    </source>
</evidence>